<dbReference type="AlphaFoldDB" id="A0A811QDV7"/>
<accession>A0A811QDV7</accession>
<proteinExistence type="predicted"/>
<sequence>MAIETLLDLNDTSLEELIGRLKAAEERFNLGGTGSVARLNLTEDELVARVVSKLQLSGEGASGGGKASSKK</sequence>
<evidence type="ECO:0000313" key="1">
    <source>
        <dbReference type="EMBL" id="CAD6254211.1"/>
    </source>
</evidence>
<name>A0A811QDV7_9POAL</name>
<organism evidence="1 2">
    <name type="scientific">Miscanthus lutarioriparius</name>
    <dbReference type="NCBI Taxonomy" id="422564"/>
    <lineage>
        <taxon>Eukaryota</taxon>
        <taxon>Viridiplantae</taxon>
        <taxon>Streptophyta</taxon>
        <taxon>Embryophyta</taxon>
        <taxon>Tracheophyta</taxon>
        <taxon>Spermatophyta</taxon>
        <taxon>Magnoliopsida</taxon>
        <taxon>Liliopsida</taxon>
        <taxon>Poales</taxon>
        <taxon>Poaceae</taxon>
        <taxon>PACMAD clade</taxon>
        <taxon>Panicoideae</taxon>
        <taxon>Andropogonodae</taxon>
        <taxon>Andropogoneae</taxon>
        <taxon>Saccharinae</taxon>
        <taxon>Miscanthus</taxon>
    </lineage>
</organism>
<dbReference type="OrthoDB" id="695655at2759"/>
<comment type="caution">
    <text evidence="1">The sequence shown here is derived from an EMBL/GenBank/DDBJ whole genome shotgun (WGS) entry which is preliminary data.</text>
</comment>
<dbReference type="Proteomes" id="UP000604825">
    <property type="component" value="Unassembled WGS sequence"/>
</dbReference>
<evidence type="ECO:0000313" key="2">
    <source>
        <dbReference type="Proteomes" id="UP000604825"/>
    </source>
</evidence>
<keyword evidence="2" id="KW-1185">Reference proteome</keyword>
<protein>
    <submittedName>
        <fullName evidence="1">Uncharacterized protein</fullName>
    </submittedName>
</protein>
<reference evidence="1" key="1">
    <citation type="submission" date="2020-10" db="EMBL/GenBank/DDBJ databases">
        <authorList>
            <person name="Han B."/>
            <person name="Lu T."/>
            <person name="Zhao Q."/>
            <person name="Huang X."/>
            <person name="Zhao Y."/>
        </authorList>
    </citation>
    <scope>NUCLEOTIDE SEQUENCE</scope>
</reference>
<gene>
    <name evidence="1" type="ORF">NCGR_LOCUS37817</name>
</gene>
<dbReference type="EMBL" id="CAJGYO010000009">
    <property type="protein sequence ID" value="CAD6254211.1"/>
    <property type="molecule type" value="Genomic_DNA"/>
</dbReference>